<dbReference type="GO" id="GO:0000922">
    <property type="term" value="C:spindle pole"/>
    <property type="evidence" value="ECO:0007669"/>
    <property type="project" value="InterPro"/>
</dbReference>
<dbReference type="FunCoup" id="A0A7I4F3G3">
    <property type="interactions" value="3502"/>
</dbReference>
<dbReference type="InterPro" id="IPR041470">
    <property type="entry name" value="GCP_N"/>
</dbReference>
<comment type="similarity">
    <text evidence="2">Belongs to the TUBGCP family.</text>
</comment>
<dbReference type="Pfam" id="PF17681">
    <property type="entry name" value="GCP_N_terminal"/>
    <property type="match status" value="1"/>
</dbReference>
<dbReference type="AlphaFoldDB" id="A0A7I4F3G3"/>
<feature type="compositionally biased region" description="Polar residues" evidence="6">
    <location>
        <begin position="301"/>
        <end position="339"/>
    </location>
</feature>
<dbReference type="GO" id="GO:0007020">
    <property type="term" value="P:microtubule nucleation"/>
    <property type="evidence" value="ECO:0000318"/>
    <property type="project" value="GO_Central"/>
</dbReference>
<keyword evidence="5" id="KW-0206">Cytoskeleton</keyword>
<dbReference type="GO" id="GO:0005874">
    <property type="term" value="C:microtubule"/>
    <property type="evidence" value="ECO:0007669"/>
    <property type="project" value="UniProtKB-KW"/>
</dbReference>
<evidence type="ECO:0008006" key="11">
    <source>
        <dbReference type="Google" id="ProtNLM"/>
    </source>
</evidence>
<dbReference type="RefSeq" id="XP_024392275.1">
    <property type="nucleotide sequence ID" value="XM_024536507.2"/>
</dbReference>
<feature type="compositionally biased region" description="Polar residues" evidence="6">
    <location>
        <begin position="399"/>
        <end position="423"/>
    </location>
</feature>
<keyword evidence="4" id="KW-0493">Microtubule</keyword>
<feature type="domain" description="Gamma tubulin complex component protein N-terminal" evidence="8">
    <location>
        <begin position="45"/>
        <end position="290"/>
    </location>
</feature>
<protein>
    <recommendedName>
        <fullName evidence="11">Gamma-tubulin complex component</fullName>
    </recommendedName>
</protein>
<dbReference type="GO" id="GO:0043015">
    <property type="term" value="F:gamma-tubulin binding"/>
    <property type="evidence" value="ECO:0000318"/>
    <property type="project" value="GO_Central"/>
</dbReference>
<evidence type="ECO:0000313" key="9">
    <source>
        <dbReference type="EnsemblPlants" id="Pp3c13_8820V3.3"/>
    </source>
</evidence>
<keyword evidence="3" id="KW-0963">Cytoplasm</keyword>
<gene>
    <name evidence="9" type="primary">LOC112290340</name>
</gene>
<evidence type="ECO:0000256" key="5">
    <source>
        <dbReference type="ARBA" id="ARBA00023212"/>
    </source>
</evidence>
<dbReference type="GO" id="GO:0031122">
    <property type="term" value="P:cytoplasmic microtubule organization"/>
    <property type="evidence" value="ECO:0000318"/>
    <property type="project" value="GO_Central"/>
</dbReference>
<feature type="domain" description="Gamma tubulin complex component C-terminal" evidence="7">
    <location>
        <begin position="832"/>
        <end position="1150"/>
    </location>
</feature>
<dbReference type="InterPro" id="IPR042241">
    <property type="entry name" value="GCP_C_sf"/>
</dbReference>
<accession>A0A7I4F3G3</accession>
<organism evidence="9 10">
    <name type="scientific">Physcomitrium patens</name>
    <name type="common">Spreading-leaved earth moss</name>
    <name type="synonym">Physcomitrella patens</name>
    <dbReference type="NCBI Taxonomy" id="3218"/>
    <lineage>
        <taxon>Eukaryota</taxon>
        <taxon>Viridiplantae</taxon>
        <taxon>Streptophyta</taxon>
        <taxon>Embryophyta</taxon>
        <taxon>Bryophyta</taxon>
        <taxon>Bryophytina</taxon>
        <taxon>Bryopsida</taxon>
        <taxon>Funariidae</taxon>
        <taxon>Funariales</taxon>
        <taxon>Funariaceae</taxon>
        <taxon>Physcomitrium</taxon>
    </lineage>
</organism>
<dbReference type="GO" id="GO:0000278">
    <property type="term" value="P:mitotic cell cycle"/>
    <property type="evidence" value="ECO:0000318"/>
    <property type="project" value="GO_Central"/>
</dbReference>
<dbReference type="EnsemblPlants" id="Pp3c13_8820V3.3">
    <property type="protein sequence ID" value="Pp3c13_8820V3.3"/>
    <property type="gene ID" value="Pp3c13_8820"/>
</dbReference>
<dbReference type="InterPro" id="IPR007259">
    <property type="entry name" value="GCP"/>
</dbReference>
<dbReference type="GO" id="GO:0051321">
    <property type="term" value="P:meiotic cell cycle"/>
    <property type="evidence" value="ECO:0000318"/>
    <property type="project" value="GO_Central"/>
</dbReference>
<dbReference type="GO" id="GO:0000930">
    <property type="term" value="C:gamma-tubulin complex"/>
    <property type="evidence" value="ECO:0000318"/>
    <property type="project" value="GO_Central"/>
</dbReference>
<dbReference type="Gramene" id="Pp3c13_8820V3.3">
    <property type="protein sequence ID" value="Pp3c13_8820V3.3"/>
    <property type="gene ID" value="Pp3c13_8820"/>
</dbReference>
<dbReference type="KEGG" id="ppp:112290340"/>
<dbReference type="GeneID" id="112290340"/>
<feature type="region of interest" description="Disordered" evidence="6">
    <location>
        <begin position="686"/>
        <end position="722"/>
    </location>
</feature>
<feature type="region of interest" description="Disordered" evidence="6">
    <location>
        <begin position="291"/>
        <end position="344"/>
    </location>
</feature>
<evidence type="ECO:0000256" key="2">
    <source>
        <dbReference type="ARBA" id="ARBA00010337"/>
    </source>
</evidence>
<evidence type="ECO:0000259" key="8">
    <source>
        <dbReference type="Pfam" id="PF17681"/>
    </source>
</evidence>
<sequence>MQQQALVPGEVNVETLLEKITVIRGKNIPFFRPKRALLTTEASLVKHVLYMLQGFASLHFPWDEVNQRFSIEQGLHVSHLSISSLFNLLTPFTAAATCLRRVEIFVKKVAAESTGSWLKSRSHTLPTLEAFANAVAMRLECLRKPALEKELEAVAGGAGTSVTLLSLLASMSWVFAGAEFLMAVVLNAVPEFDLLYSKRRSAAEVAAHILTSLYDQLNDICLLEDGEEEAYRTILLLFVGTLRPLTKSLDAWLQEGTLSDPSGELFFYADYGVPIEDSAFWQRGYQLRRKTKSDAEKHSNPGHTFSNEHSTGTSENILLSQKSSSRSTLEPGSPSQVLSSPKVPRTELTWGSSAHEIEDLICPIFLQCLAKTVVSAGKSLQLLQHVCRGKGEGERLPASYSSTASPSLPHTPFSLVSQENSSAGGEASTGLPSSHPLHENIFPNFTEDLFPDPGELSTQQSQVPLYEELCTSLRRLVARDCTRPIISSLEPDDETIDLVGTKPASKSGNYMETFYEIQEARRRHKELRYIWSREQLIEDDQNRDEASLHETNLTPHPDGQSIRFQLSSYSTLCTTASGNDQERHPNLVCDQGSEVAKLQYQSGSIRLQSPTGFQNDFQPTSFNVSKPQSSTAGLFSALNADSVVEVSEEDSWRMKLSANTNSQLPPLNDSELWESIFAIDEFDENQDVEASASSPDSVLDDQSGFRKGRGNKNASQKPRDRLVVATDYSRGEGCGKLVSTLFGEDLKVMERLMHSSTELPSFKEKKEISEFIAPHQHNQMAAQMLDWLQQVDFKTTPSPAVLVQECLILSIERRVHSIGQQLLERLMGEWRLVEELALLRAIYLVGSGDLLQQFASVLFNKLDRGESWDDYYELNTMLQESVRSSAHGMTSPALESLVVSVESGQLTLGNSPSPIRGYNTMPLQVTGRSPTASIDTLDSLRFSYKVAWPLELIIDSNAIKKYNQVMTFLMKVKRAKHALDKACRWTWKNGGGDAAHHKQRLLLQQKLMHFVNTLHQYVMDQVLYSSWLELSEGMASAGSLDEVIAYHDAYLVSIQRQCLVAPDKLWALIAGRVKAILGLALEYYSIQRTLCDGVAAPNTTARCQSDLERVERQFYECMVFLLRVLSFNLNVGHFPHFSDLVTRINYNHYYMTPDRQILTPIPDTQAHLSRRPTRRV</sequence>
<evidence type="ECO:0000256" key="6">
    <source>
        <dbReference type="SAM" id="MobiDB-lite"/>
    </source>
</evidence>
<dbReference type="Gene3D" id="1.20.120.1900">
    <property type="entry name" value="Gamma-tubulin complex, C-terminal domain"/>
    <property type="match status" value="1"/>
</dbReference>
<evidence type="ECO:0000313" key="10">
    <source>
        <dbReference type="Proteomes" id="UP000006727"/>
    </source>
</evidence>
<reference evidence="9 10" key="2">
    <citation type="journal article" date="2018" name="Plant J.">
        <title>The Physcomitrella patens chromosome-scale assembly reveals moss genome structure and evolution.</title>
        <authorList>
            <person name="Lang D."/>
            <person name="Ullrich K.K."/>
            <person name="Murat F."/>
            <person name="Fuchs J."/>
            <person name="Jenkins J."/>
            <person name="Haas F.B."/>
            <person name="Piednoel M."/>
            <person name="Gundlach H."/>
            <person name="Van Bel M."/>
            <person name="Meyberg R."/>
            <person name="Vives C."/>
            <person name="Morata J."/>
            <person name="Symeonidi A."/>
            <person name="Hiss M."/>
            <person name="Muchero W."/>
            <person name="Kamisugi Y."/>
            <person name="Saleh O."/>
            <person name="Blanc G."/>
            <person name="Decker E.L."/>
            <person name="van Gessel N."/>
            <person name="Grimwood J."/>
            <person name="Hayes R.D."/>
            <person name="Graham S.W."/>
            <person name="Gunter L.E."/>
            <person name="McDaniel S.F."/>
            <person name="Hoernstein S.N.W."/>
            <person name="Larsson A."/>
            <person name="Li F.W."/>
            <person name="Perroud P.F."/>
            <person name="Phillips J."/>
            <person name="Ranjan P."/>
            <person name="Rokshar D.S."/>
            <person name="Rothfels C.J."/>
            <person name="Schneider L."/>
            <person name="Shu S."/>
            <person name="Stevenson D.W."/>
            <person name="Thummler F."/>
            <person name="Tillich M."/>
            <person name="Villarreal Aguilar J.C."/>
            <person name="Widiez T."/>
            <person name="Wong G.K."/>
            <person name="Wymore A."/>
            <person name="Zhang Y."/>
            <person name="Zimmer A.D."/>
            <person name="Quatrano R.S."/>
            <person name="Mayer K.F.X."/>
            <person name="Goodstein D."/>
            <person name="Casacuberta J.M."/>
            <person name="Vandepoele K."/>
            <person name="Reski R."/>
            <person name="Cuming A.C."/>
            <person name="Tuskan G.A."/>
            <person name="Maumus F."/>
            <person name="Salse J."/>
            <person name="Schmutz J."/>
            <person name="Rensing S.A."/>
        </authorList>
    </citation>
    <scope>NUCLEOTIDE SEQUENCE [LARGE SCALE GENOMIC DNA]</scope>
    <source>
        <strain evidence="9 10">cv. Gransden 2004</strain>
    </source>
</reference>
<dbReference type="EMBL" id="ABEU02000013">
    <property type="status" value="NOT_ANNOTATED_CDS"/>
    <property type="molecule type" value="Genomic_DNA"/>
</dbReference>
<dbReference type="PANTHER" id="PTHR19302">
    <property type="entry name" value="GAMMA TUBULIN COMPLEX PROTEIN"/>
    <property type="match status" value="1"/>
</dbReference>
<evidence type="ECO:0000259" key="7">
    <source>
        <dbReference type="Pfam" id="PF04130"/>
    </source>
</evidence>
<evidence type="ECO:0000256" key="1">
    <source>
        <dbReference type="ARBA" id="ARBA00004245"/>
    </source>
</evidence>
<keyword evidence="10" id="KW-1185">Reference proteome</keyword>
<dbReference type="InterPro" id="IPR040457">
    <property type="entry name" value="GCP_C"/>
</dbReference>
<comment type="subcellular location">
    <subcellularLocation>
        <location evidence="1">Cytoplasm</location>
        <location evidence="1">Cytoskeleton</location>
    </subcellularLocation>
</comment>
<dbReference type="PANTHER" id="PTHR19302:SF33">
    <property type="entry name" value="GAMMA-TUBULIN COMPLEX COMPONENT 5"/>
    <property type="match status" value="1"/>
</dbReference>
<evidence type="ECO:0000256" key="3">
    <source>
        <dbReference type="ARBA" id="ARBA00022490"/>
    </source>
</evidence>
<feature type="region of interest" description="Disordered" evidence="6">
    <location>
        <begin position="393"/>
        <end position="432"/>
    </location>
</feature>
<dbReference type="Proteomes" id="UP000006727">
    <property type="component" value="Chromosome 13"/>
</dbReference>
<dbReference type="InParanoid" id="A0A7I4F3G3"/>
<proteinExistence type="inferred from homology"/>
<evidence type="ECO:0000256" key="4">
    <source>
        <dbReference type="ARBA" id="ARBA00022701"/>
    </source>
</evidence>
<dbReference type="GO" id="GO:0051225">
    <property type="term" value="P:spindle assembly"/>
    <property type="evidence" value="ECO:0000318"/>
    <property type="project" value="GO_Central"/>
</dbReference>
<reference evidence="9 10" key="1">
    <citation type="journal article" date="2008" name="Science">
        <title>The Physcomitrella genome reveals evolutionary insights into the conquest of land by plants.</title>
        <authorList>
            <person name="Rensing S."/>
            <person name="Lang D."/>
            <person name="Zimmer A."/>
            <person name="Terry A."/>
            <person name="Salamov A."/>
            <person name="Shapiro H."/>
            <person name="Nishiyama T."/>
            <person name="Perroud P.-F."/>
            <person name="Lindquist E."/>
            <person name="Kamisugi Y."/>
            <person name="Tanahashi T."/>
            <person name="Sakakibara K."/>
            <person name="Fujita T."/>
            <person name="Oishi K."/>
            <person name="Shin-I T."/>
            <person name="Kuroki Y."/>
            <person name="Toyoda A."/>
            <person name="Suzuki Y."/>
            <person name="Hashimoto A."/>
            <person name="Yamaguchi K."/>
            <person name="Sugano A."/>
            <person name="Kohara Y."/>
            <person name="Fujiyama A."/>
            <person name="Anterola A."/>
            <person name="Aoki S."/>
            <person name="Ashton N."/>
            <person name="Barbazuk W.B."/>
            <person name="Barker E."/>
            <person name="Bennetzen J."/>
            <person name="Bezanilla M."/>
            <person name="Blankenship R."/>
            <person name="Cho S.H."/>
            <person name="Dutcher S."/>
            <person name="Estelle M."/>
            <person name="Fawcett J.A."/>
            <person name="Gundlach H."/>
            <person name="Hanada K."/>
            <person name="Heyl A."/>
            <person name="Hicks K.A."/>
            <person name="Hugh J."/>
            <person name="Lohr M."/>
            <person name="Mayer K."/>
            <person name="Melkozernov A."/>
            <person name="Murata T."/>
            <person name="Nelson D."/>
            <person name="Pils B."/>
            <person name="Prigge M."/>
            <person name="Reiss B."/>
            <person name="Renner T."/>
            <person name="Rombauts S."/>
            <person name="Rushton P."/>
            <person name="Sanderfoot A."/>
            <person name="Schween G."/>
            <person name="Shiu S.-H."/>
            <person name="Stueber K."/>
            <person name="Theodoulou F.L."/>
            <person name="Tu H."/>
            <person name="Van de Peer Y."/>
            <person name="Verrier P.J."/>
            <person name="Waters E."/>
            <person name="Wood A."/>
            <person name="Yang L."/>
            <person name="Cove D."/>
            <person name="Cuming A."/>
            <person name="Hasebe M."/>
            <person name="Lucas S."/>
            <person name="Mishler D.B."/>
            <person name="Reski R."/>
            <person name="Grigoriev I."/>
            <person name="Quatrano R.S."/>
            <person name="Boore J.L."/>
        </authorList>
    </citation>
    <scope>NUCLEOTIDE SEQUENCE [LARGE SCALE GENOMIC DNA]</scope>
    <source>
        <strain evidence="9 10">cv. Gransden 2004</strain>
    </source>
</reference>
<reference evidence="9" key="3">
    <citation type="submission" date="2020-12" db="UniProtKB">
        <authorList>
            <consortium name="EnsemblPlants"/>
        </authorList>
    </citation>
    <scope>IDENTIFICATION</scope>
</reference>
<dbReference type="OrthoDB" id="66546at2759"/>
<name>A0A7I4F3G3_PHYPA</name>
<dbReference type="Pfam" id="PF04130">
    <property type="entry name" value="GCP_C_terminal"/>
    <property type="match status" value="1"/>
</dbReference>